<dbReference type="FunFam" id="3.40.605.10:FF:000007">
    <property type="entry name" value="NAD/NADP-dependent betaine aldehyde dehydrogenase"/>
    <property type="match status" value="1"/>
</dbReference>
<dbReference type="GO" id="GO:0004029">
    <property type="term" value="F:aldehyde dehydrogenase (NAD+) activity"/>
    <property type="evidence" value="ECO:0007669"/>
    <property type="project" value="UniProtKB-EC"/>
</dbReference>
<evidence type="ECO:0000256" key="7">
    <source>
        <dbReference type="RuleBase" id="RU003345"/>
    </source>
</evidence>
<dbReference type="OrthoDB" id="310895at2759"/>
<dbReference type="InterPro" id="IPR016163">
    <property type="entry name" value="Ald_DH_C"/>
</dbReference>
<dbReference type="InterPro" id="IPR016162">
    <property type="entry name" value="Ald_DH_N"/>
</dbReference>
<dbReference type="EMBL" id="KV878209">
    <property type="protein sequence ID" value="OJJ41729.1"/>
    <property type="molecule type" value="Genomic_DNA"/>
</dbReference>
<dbReference type="PANTHER" id="PTHR11699">
    <property type="entry name" value="ALDEHYDE DEHYDROGENASE-RELATED"/>
    <property type="match status" value="1"/>
</dbReference>
<dbReference type="Gene3D" id="3.40.309.10">
    <property type="entry name" value="Aldehyde Dehydrogenase, Chain A, domain 2"/>
    <property type="match status" value="1"/>
</dbReference>
<sequence>MANIPSAKATQTIDRSSLETKLFINGQYVEAKTPARMSCYSPEDDTIVTDSVHKAVQDDVDASVSAARAAFSAWSNTPPSKRAEILVKFADLIEAHADQIALLEAVCTGKPLQVFHGFEKVLTTTVYRYYAGWCGKLGGESFPSNDGTGLLKIVHREPLGVCAAVISYNGPIGLMALKAAPCLAAGNTIIIKASEKTPLSSLYLGNLANEAGFPPGVINFISGDGETGGLLAAHMDIDKISFTGSVGVGKKIAQAAAQSNLKRVSLELGGKSPSIIFPDANMDVAIQWCVQGIVGLSGQACFASSRIYVHNDIKQQVIERMQAAFQQVDGQYGDAISETTLHPPMVDRAHFDRVSSFIESGKNEATLLTGGDQMFNKGCWIRPTIFTDPSPNATVHKEEIFGPVVVISGFSDEDEVVSCANNSPYGLHSAVFTQDINRAMRVASKITTGTVCINCCATIDPSVPFGGRGQSGWGRELGKQGIDEYTEAKTVLINMMY</sequence>
<evidence type="ECO:0000256" key="2">
    <source>
        <dbReference type="ARBA" id="ARBA00009986"/>
    </source>
</evidence>
<comment type="similarity">
    <text evidence="2 7">Belongs to the aldehyde dehydrogenase family.</text>
</comment>
<organism evidence="9 10">
    <name type="scientific">Aspergillus wentii DTO 134E9</name>
    <dbReference type="NCBI Taxonomy" id="1073089"/>
    <lineage>
        <taxon>Eukaryota</taxon>
        <taxon>Fungi</taxon>
        <taxon>Dikarya</taxon>
        <taxon>Ascomycota</taxon>
        <taxon>Pezizomycotina</taxon>
        <taxon>Eurotiomycetes</taxon>
        <taxon>Eurotiomycetidae</taxon>
        <taxon>Eurotiales</taxon>
        <taxon>Aspergillaceae</taxon>
        <taxon>Aspergillus</taxon>
        <taxon>Aspergillus subgen. Cremei</taxon>
    </lineage>
</organism>
<dbReference type="Proteomes" id="UP000184383">
    <property type="component" value="Unassembled WGS sequence"/>
</dbReference>
<reference evidence="10" key="1">
    <citation type="journal article" date="2017" name="Genome Biol.">
        <title>Comparative genomics reveals high biological diversity and specific adaptations in the industrially and medically important fungal genus Aspergillus.</title>
        <authorList>
            <person name="de Vries R.P."/>
            <person name="Riley R."/>
            <person name="Wiebenga A."/>
            <person name="Aguilar-Osorio G."/>
            <person name="Amillis S."/>
            <person name="Uchima C.A."/>
            <person name="Anderluh G."/>
            <person name="Asadollahi M."/>
            <person name="Askin M."/>
            <person name="Barry K."/>
            <person name="Battaglia E."/>
            <person name="Bayram O."/>
            <person name="Benocci T."/>
            <person name="Braus-Stromeyer S.A."/>
            <person name="Caldana C."/>
            <person name="Canovas D."/>
            <person name="Cerqueira G.C."/>
            <person name="Chen F."/>
            <person name="Chen W."/>
            <person name="Choi C."/>
            <person name="Clum A."/>
            <person name="Dos Santos R.A."/>
            <person name="Damasio A.R."/>
            <person name="Diallinas G."/>
            <person name="Emri T."/>
            <person name="Fekete E."/>
            <person name="Flipphi M."/>
            <person name="Freyberg S."/>
            <person name="Gallo A."/>
            <person name="Gournas C."/>
            <person name="Habgood R."/>
            <person name="Hainaut M."/>
            <person name="Harispe M.L."/>
            <person name="Henrissat B."/>
            <person name="Hilden K.S."/>
            <person name="Hope R."/>
            <person name="Hossain A."/>
            <person name="Karabika E."/>
            <person name="Karaffa L."/>
            <person name="Karanyi Z."/>
            <person name="Krasevec N."/>
            <person name="Kuo A."/>
            <person name="Kusch H."/>
            <person name="LaButti K."/>
            <person name="Lagendijk E.L."/>
            <person name="Lapidus A."/>
            <person name="Levasseur A."/>
            <person name="Lindquist E."/>
            <person name="Lipzen A."/>
            <person name="Logrieco A.F."/>
            <person name="MacCabe A."/>
            <person name="Maekelae M.R."/>
            <person name="Malavazi I."/>
            <person name="Melin P."/>
            <person name="Meyer V."/>
            <person name="Mielnichuk N."/>
            <person name="Miskei M."/>
            <person name="Molnar A.P."/>
            <person name="Mule G."/>
            <person name="Ngan C.Y."/>
            <person name="Orejas M."/>
            <person name="Orosz E."/>
            <person name="Ouedraogo J.P."/>
            <person name="Overkamp K.M."/>
            <person name="Park H.-S."/>
            <person name="Perrone G."/>
            <person name="Piumi F."/>
            <person name="Punt P.J."/>
            <person name="Ram A.F."/>
            <person name="Ramon A."/>
            <person name="Rauscher S."/>
            <person name="Record E."/>
            <person name="Riano-Pachon D.M."/>
            <person name="Robert V."/>
            <person name="Roehrig J."/>
            <person name="Ruller R."/>
            <person name="Salamov A."/>
            <person name="Salih N.S."/>
            <person name="Samson R.A."/>
            <person name="Sandor E."/>
            <person name="Sanguinetti M."/>
            <person name="Schuetze T."/>
            <person name="Sepcic K."/>
            <person name="Shelest E."/>
            <person name="Sherlock G."/>
            <person name="Sophianopoulou V."/>
            <person name="Squina F.M."/>
            <person name="Sun H."/>
            <person name="Susca A."/>
            <person name="Todd R.B."/>
            <person name="Tsang A."/>
            <person name="Unkles S.E."/>
            <person name="van de Wiele N."/>
            <person name="van Rossen-Uffink D."/>
            <person name="Oliveira J.V."/>
            <person name="Vesth T.C."/>
            <person name="Visser J."/>
            <person name="Yu J.-H."/>
            <person name="Zhou M."/>
            <person name="Andersen M.R."/>
            <person name="Archer D.B."/>
            <person name="Baker S.E."/>
            <person name="Benoit I."/>
            <person name="Brakhage A.A."/>
            <person name="Braus G.H."/>
            <person name="Fischer R."/>
            <person name="Frisvad J.C."/>
            <person name="Goldman G.H."/>
            <person name="Houbraken J."/>
            <person name="Oakley B."/>
            <person name="Pocsi I."/>
            <person name="Scazzocchio C."/>
            <person name="Seiboth B."/>
            <person name="vanKuyk P.A."/>
            <person name="Wortman J."/>
            <person name="Dyer P.S."/>
            <person name="Grigoriev I.V."/>
        </authorList>
    </citation>
    <scope>NUCLEOTIDE SEQUENCE [LARGE SCALE GENOMIC DNA]</scope>
    <source>
        <strain evidence="10">DTO 134E9</strain>
    </source>
</reference>
<evidence type="ECO:0000313" key="10">
    <source>
        <dbReference type="Proteomes" id="UP000184383"/>
    </source>
</evidence>
<dbReference type="InterPro" id="IPR029510">
    <property type="entry name" value="Ald_DH_CS_GLU"/>
</dbReference>
<protein>
    <recommendedName>
        <fullName evidence="4">aldehyde dehydrogenase (NAD(+))</fullName>
        <ecNumber evidence="4">1.2.1.3</ecNumber>
    </recommendedName>
</protein>
<keyword evidence="10" id="KW-1185">Reference proteome</keyword>
<dbReference type="PROSITE" id="PS00687">
    <property type="entry name" value="ALDEHYDE_DEHYDR_GLU"/>
    <property type="match status" value="1"/>
</dbReference>
<evidence type="ECO:0000256" key="5">
    <source>
        <dbReference type="ARBA" id="ARBA00049194"/>
    </source>
</evidence>
<gene>
    <name evidence="9" type="ORF">ASPWEDRAFT_125855</name>
</gene>
<dbReference type="FunFam" id="3.40.309.10:FF:000012">
    <property type="entry name" value="Betaine aldehyde dehydrogenase"/>
    <property type="match status" value="1"/>
</dbReference>
<dbReference type="EC" id="1.2.1.3" evidence="4"/>
<proteinExistence type="inferred from homology"/>
<evidence type="ECO:0000256" key="6">
    <source>
        <dbReference type="PROSITE-ProRule" id="PRU10007"/>
    </source>
</evidence>
<dbReference type="GeneID" id="63745046"/>
<comment type="pathway">
    <text evidence="1">Mycotoxin biosynthesis.</text>
</comment>
<dbReference type="VEuPathDB" id="FungiDB:ASPWEDRAFT_125855"/>
<keyword evidence="3 7" id="KW-0560">Oxidoreductase</keyword>
<feature type="active site" evidence="6">
    <location>
        <position position="267"/>
    </location>
</feature>
<dbReference type="STRING" id="1073089.A0A1L9S3K4"/>
<dbReference type="Pfam" id="PF00171">
    <property type="entry name" value="Aldedh"/>
    <property type="match status" value="1"/>
</dbReference>
<feature type="domain" description="Aldehyde dehydrogenase" evidence="8">
    <location>
        <begin position="28"/>
        <end position="491"/>
    </location>
</feature>
<comment type="catalytic activity">
    <reaction evidence="5">
        <text>an aldehyde + NAD(+) + H2O = a carboxylate + NADH + 2 H(+)</text>
        <dbReference type="Rhea" id="RHEA:16185"/>
        <dbReference type="ChEBI" id="CHEBI:15377"/>
        <dbReference type="ChEBI" id="CHEBI:15378"/>
        <dbReference type="ChEBI" id="CHEBI:17478"/>
        <dbReference type="ChEBI" id="CHEBI:29067"/>
        <dbReference type="ChEBI" id="CHEBI:57540"/>
        <dbReference type="ChEBI" id="CHEBI:57945"/>
        <dbReference type="EC" id="1.2.1.3"/>
    </reaction>
</comment>
<dbReference type="InterPro" id="IPR016161">
    <property type="entry name" value="Ald_DH/histidinol_DH"/>
</dbReference>
<dbReference type="Gene3D" id="3.40.605.10">
    <property type="entry name" value="Aldehyde Dehydrogenase, Chain A, domain 1"/>
    <property type="match status" value="1"/>
</dbReference>
<dbReference type="RefSeq" id="XP_040695405.1">
    <property type="nucleotide sequence ID" value="XM_040829198.1"/>
</dbReference>
<accession>A0A1L9S3K4</accession>
<evidence type="ECO:0000259" key="8">
    <source>
        <dbReference type="Pfam" id="PF00171"/>
    </source>
</evidence>
<name>A0A1L9S3K4_ASPWE</name>
<evidence type="ECO:0000256" key="1">
    <source>
        <dbReference type="ARBA" id="ARBA00004685"/>
    </source>
</evidence>
<evidence type="ECO:0000313" key="9">
    <source>
        <dbReference type="EMBL" id="OJJ41729.1"/>
    </source>
</evidence>
<dbReference type="AlphaFoldDB" id="A0A1L9S3K4"/>
<evidence type="ECO:0000256" key="4">
    <source>
        <dbReference type="ARBA" id="ARBA00024226"/>
    </source>
</evidence>
<evidence type="ECO:0000256" key="3">
    <source>
        <dbReference type="ARBA" id="ARBA00023002"/>
    </source>
</evidence>
<dbReference type="SUPFAM" id="SSF53720">
    <property type="entry name" value="ALDH-like"/>
    <property type="match status" value="1"/>
</dbReference>
<dbReference type="InterPro" id="IPR015590">
    <property type="entry name" value="Aldehyde_DH_dom"/>
</dbReference>